<feature type="region of interest" description="Disordered" evidence="5">
    <location>
        <begin position="243"/>
        <end position="358"/>
    </location>
</feature>
<dbReference type="Gene3D" id="3.30.50.10">
    <property type="entry name" value="Erythroid Transcription Factor GATA-1, subunit A"/>
    <property type="match status" value="1"/>
</dbReference>
<protein>
    <recommendedName>
        <fullName evidence="6">GATA-type domain-containing protein</fullName>
    </recommendedName>
</protein>
<feature type="compositionally biased region" description="Low complexity" evidence="5">
    <location>
        <begin position="175"/>
        <end position="189"/>
    </location>
</feature>
<evidence type="ECO:0000256" key="1">
    <source>
        <dbReference type="ARBA" id="ARBA00022723"/>
    </source>
</evidence>
<evidence type="ECO:0000256" key="5">
    <source>
        <dbReference type="SAM" id="MobiDB-lite"/>
    </source>
</evidence>
<evidence type="ECO:0000313" key="8">
    <source>
        <dbReference type="Proteomes" id="UP001212152"/>
    </source>
</evidence>
<evidence type="ECO:0000259" key="6">
    <source>
        <dbReference type="PROSITE" id="PS50114"/>
    </source>
</evidence>
<organism evidence="7 8">
    <name type="scientific">Geranomyces variabilis</name>
    <dbReference type="NCBI Taxonomy" id="109894"/>
    <lineage>
        <taxon>Eukaryota</taxon>
        <taxon>Fungi</taxon>
        <taxon>Fungi incertae sedis</taxon>
        <taxon>Chytridiomycota</taxon>
        <taxon>Chytridiomycota incertae sedis</taxon>
        <taxon>Chytridiomycetes</taxon>
        <taxon>Spizellomycetales</taxon>
        <taxon>Powellomycetaceae</taxon>
        <taxon>Geranomyces</taxon>
    </lineage>
</organism>
<reference evidence="7" key="1">
    <citation type="submission" date="2020-05" db="EMBL/GenBank/DDBJ databases">
        <title>Phylogenomic resolution of chytrid fungi.</title>
        <authorList>
            <person name="Stajich J.E."/>
            <person name="Amses K."/>
            <person name="Simmons R."/>
            <person name="Seto K."/>
            <person name="Myers J."/>
            <person name="Bonds A."/>
            <person name="Quandt C.A."/>
            <person name="Barry K."/>
            <person name="Liu P."/>
            <person name="Grigoriev I."/>
            <person name="Longcore J.E."/>
            <person name="James T.Y."/>
        </authorList>
    </citation>
    <scope>NUCLEOTIDE SEQUENCE</scope>
    <source>
        <strain evidence="7">JEL0379</strain>
    </source>
</reference>
<feature type="region of interest" description="Disordered" evidence="5">
    <location>
        <begin position="122"/>
        <end position="205"/>
    </location>
</feature>
<proteinExistence type="predicted"/>
<dbReference type="PANTHER" id="PTHR45658">
    <property type="entry name" value="GATA TRANSCRIPTION FACTOR"/>
    <property type="match status" value="1"/>
</dbReference>
<evidence type="ECO:0000256" key="3">
    <source>
        <dbReference type="ARBA" id="ARBA00022833"/>
    </source>
</evidence>
<feature type="compositionally biased region" description="Low complexity" evidence="5">
    <location>
        <begin position="292"/>
        <end position="308"/>
    </location>
</feature>
<comment type="caution">
    <text evidence="7">The sequence shown here is derived from an EMBL/GenBank/DDBJ whole genome shotgun (WGS) entry which is preliminary data.</text>
</comment>
<dbReference type="SUPFAM" id="SSF57716">
    <property type="entry name" value="Glucocorticoid receptor-like (DNA-binding domain)"/>
    <property type="match status" value="1"/>
</dbReference>
<evidence type="ECO:0000256" key="4">
    <source>
        <dbReference type="PROSITE-ProRule" id="PRU00094"/>
    </source>
</evidence>
<dbReference type="SMART" id="SM00401">
    <property type="entry name" value="ZnF_GATA"/>
    <property type="match status" value="1"/>
</dbReference>
<evidence type="ECO:0000313" key="7">
    <source>
        <dbReference type="EMBL" id="KAJ3175264.1"/>
    </source>
</evidence>
<keyword evidence="8" id="KW-1185">Reference proteome</keyword>
<dbReference type="Pfam" id="PF00320">
    <property type="entry name" value="GATA"/>
    <property type="match status" value="1"/>
</dbReference>
<feature type="compositionally biased region" description="Low complexity" evidence="5">
    <location>
        <begin position="322"/>
        <end position="338"/>
    </location>
</feature>
<dbReference type="InterPro" id="IPR051140">
    <property type="entry name" value="GATA_TF"/>
</dbReference>
<dbReference type="PROSITE" id="PS50114">
    <property type="entry name" value="GATA_ZN_FINGER_2"/>
    <property type="match status" value="1"/>
</dbReference>
<feature type="compositionally biased region" description="Low complexity" evidence="5">
    <location>
        <begin position="147"/>
        <end position="163"/>
    </location>
</feature>
<dbReference type="CDD" id="cd00202">
    <property type="entry name" value="ZnF_GATA"/>
    <property type="match status" value="1"/>
</dbReference>
<sequence length="403" mass="43729">MAHLAGARTPTNIPIEDAELLLNRFNTPPQPTPRHIGDWIESVDGEMMDAAAVLLSARLLELQKRRYLNSRGGSPATTPSTPNAAWVVPATLTTATAWPHHGRFPAYLPAIAAEDINFGNTASQQQQNAQDLTTRETAAAARHEASEAAYSQSESGADSSDSSSDSDLDETNKPATNTTSSAESSRATTPFRPSTPIFSKHPGFKNTSSISEYFASGSNKTQYHYDEPSTPVRPFRLSRLKRSRYESSEDEAPQQLHSPRKPRSTGTTPVKTPRVKLTVSSPAAKRPRKAEPSQSSSSSYKPQTSSPPGTGGSSSSKKRARSPSPSAAVHRVSSTSPSPEERPAPAPSSKRRKPARAQAERVCSYCSTTTTPMWRHGPEGYNDLCNRCGVKYLRRRILQGNEE</sequence>
<dbReference type="AlphaFoldDB" id="A0AAD5XQL6"/>
<dbReference type="EMBL" id="JADGJQ010000054">
    <property type="protein sequence ID" value="KAJ3175264.1"/>
    <property type="molecule type" value="Genomic_DNA"/>
</dbReference>
<keyword evidence="2 4" id="KW-0863">Zinc-finger</keyword>
<dbReference type="GO" id="GO:0008270">
    <property type="term" value="F:zinc ion binding"/>
    <property type="evidence" value="ECO:0007669"/>
    <property type="project" value="UniProtKB-KW"/>
</dbReference>
<accession>A0AAD5XQL6</accession>
<dbReference type="InterPro" id="IPR013088">
    <property type="entry name" value="Znf_NHR/GATA"/>
</dbReference>
<dbReference type="GO" id="GO:0006355">
    <property type="term" value="P:regulation of DNA-templated transcription"/>
    <property type="evidence" value="ECO:0007669"/>
    <property type="project" value="InterPro"/>
</dbReference>
<gene>
    <name evidence="7" type="ORF">HDU87_006346</name>
</gene>
<keyword evidence="3" id="KW-0862">Zinc</keyword>
<evidence type="ECO:0000256" key="2">
    <source>
        <dbReference type="ARBA" id="ARBA00022771"/>
    </source>
</evidence>
<keyword evidence="1" id="KW-0479">Metal-binding</keyword>
<dbReference type="Proteomes" id="UP001212152">
    <property type="component" value="Unassembled WGS sequence"/>
</dbReference>
<name>A0AAD5XQL6_9FUNG</name>
<feature type="compositionally biased region" description="Polar residues" evidence="5">
    <location>
        <begin position="122"/>
        <end position="132"/>
    </location>
</feature>
<dbReference type="GO" id="GO:0043565">
    <property type="term" value="F:sequence-specific DNA binding"/>
    <property type="evidence" value="ECO:0007669"/>
    <property type="project" value="InterPro"/>
</dbReference>
<feature type="domain" description="GATA-type" evidence="6">
    <location>
        <begin position="357"/>
        <end position="392"/>
    </location>
</feature>
<dbReference type="InterPro" id="IPR000679">
    <property type="entry name" value="Znf_GATA"/>
</dbReference>